<dbReference type="RefSeq" id="WP_241034154.1">
    <property type="nucleotide sequence ID" value="NZ_BAAAJF010000034.1"/>
</dbReference>
<keyword evidence="2" id="KW-1133">Transmembrane helix</keyword>
<name>A0ABS9T6F7_9PSEU</name>
<feature type="transmembrane region" description="Helical" evidence="2">
    <location>
        <begin position="671"/>
        <end position="690"/>
    </location>
</feature>
<keyword evidence="2" id="KW-0812">Transmembrane</keyword>
<dbReference type="PANTHER" id="PTHR43300:SF11">
    <property type="entry name" value="ACETYLTRANSFERASE RV3034C-RELATED"/>
    <property type="match status" value="1"/>
</dbReference>
<feature type="transmembrane region" description="Helical" evidence="2">
    <location>
        <begin position="170"/>
        <end position="191"/>
    </location>
</feature>
<dbReference type="SUPFAM" id="SSF51161">
    <property type="entry name" value="Trimeric LpxA-like enzymes"/>
    <property type="match status" value="3"/>
</dbReference>
<feature type="transmembrane region" description="Helical" evidence="2">
    <location>
        <begin position="424"/>
        <end position="446"/>
    </location>
</feature>
<keyword evidence="5" id="KW-1185">Reference proteome</keyword>
<dbReference type="PROSITE" id="PS50075">
    <property type="entry name" value="CARRIER"/>
    <property type="match status" value="1"/>
</dbReference>
<evidence type="ECO:0000256" key="1">
    <source>
        <dbReference type="SAM" id="MobiDB-lite"/>
    </source>
</evidence>
<dbReference type="SUPFAM" id="SSF47336">
    <property type="entry name" value="ACP-like"/>
    <property type="match status" value="1"/>
</dbReference>
<organism evidence="4 5">
    <name type="scientific">Pseudonocardia alaniniphila</name>
    <dbReference type="NCBI Taxonomy" id="75291"/>
    <lineage>
        <taxon>Bacteria</taxon>
        <taxon>Bacillati</taxon>
        <taxon>Actinomycetota</taxon>
        <taxon>Actinomycetes</taxon>
        <taxon>Pseudonocardiales</taxon>
        <taxon>Pseudonocardiaceae</taxon>
        <taxon>Pseudonocardia</taxon>
    </lineage>
</organism>
<evidence type="ECO:0000313" key="4">
    <source>
        <dbReference type="EMBL" id="MCH6164119.1"/>
    </source>
</evidence>
<feature type="region of interest" description="Disordered" evidence="1">
    <location>
        <begin position="1"/>
        <end position="30"/>
    </location>
</feature>
<dbReference type="InterPro" id="IPR009081">
    <property type="entry name" value="PP-bd_ACP"/>
</dbReference>
<accession>A0ABS9T6F7</accession>
<dbReference type="Gene3D" id="2.160.10.10">
    <property type="entry name" value="Hexapeptide repeat proteins"/>
    <property type="match status" value="2"/>
</dbReference>
<feature type="transmembrane region" description="Helical" evidence="2">
    <location>
        <begin position="132"/>
        <end position="150"/>
    </location>
</feature>
<dbReference type="InterPro" id="IPR036736">
    <property type="entry name" value="ACP-like_sf"/>
</dbReference>
<dbReference type="InterPro" id="IPR001451">
    <property type="entry name" value="Hexapep"/>
</dbReference>
<feature type="domain" description="Carrier" evidence="3">
    <location>
        <begin position="29"/>
        <end position="106"/>
    </location>
</feature>
<dbReference type="EMBL" id="JAKXMK010000001">
    <property type="protein sequence ID" value="MCH6164119.1"/>
    <property type="molecule type" value="Genomic_DNA"/>
</dbReference>
<feature type="compositionally biased region" description="Polar residues" evidence="1">
    <location>
        <begin position="329"/>
        <end position="339"/>
    </location>
</feature>
<dbReference type="InterPro" id="IPR012728">
    <property type="entry name" value="Pls/PosA_C"/>
</dbReference>
<keyword evidence="2" id="KW-0472">Membrane</keyword>
<dbReference type="NCBIfam" id="TIGR02353">
    <property type="entry name" value="NRPS_term_dom"/>
    <property type="match status" value="1"/>
</dbReference>
<reference evidence="4 5" key="1">
    <citation type="submission" date="2022-03" db="EMBL/GenBank/DDBJ databases">
        <title>Pseudonocardia alaer sp. nov., a novel actinomycete isolated from reed forest soil.</title>
        <authorList>
            <person name="Wang L."/>
        </authorList>
    </citation>
    <scope>NUCLEOTIDE SEQUENCE [LARGE SCALE GENOMIC DNA]</scope>
    <source>
        <strain evidence="4 5">Y-16303</strain>
    </source>
</reference>
<protein>
    <submittedName>
        <fullName evidence="4">Phosphopantetheine-binding protein</fullName>
    </submittedName>
</protein>
<evidence type="ECO:0000313" key="5">
    <source>
        <dbReference type="Proteomes" id="UP001299970"/>
    </source>
</evidence>
<comment type="caution">
    <text evidence="4">The sequence shown here is derived from an EMBL/GenBank/DDBJ whole genome shotgun (WGS) entry which is preliminary data.</text>
</comment>
<dbReference type="InterPro" id="IPR050179">
    <property type="entry name" value="Trans_hexapeptide_repeat"/>
</dbReference>
<evidence type="ECO:0000259" key="3">
    <source>
        <dbReference type="PROSITE" id="PS50075"/>
    </source>
</evidence>
<dbReference type="Gene3D" id="1.10.1200.10">
    <property type="entry name" value="ACP-like"/>
    <property type="match status" value="1"/>
</dbReference>
<evidence type="ECO:0000256" key="2">
    <source>
        <dbReference type="SAM" id="Phobius"/>
    </source>
</evidence>
<dbReference type="Pfam" id="PF00550">
    <property type="entry name" value="PP-binding"/>
    <property type="match status" value="1"/>
</dbReference>
<gene>
    <name evidence="4" type="ORF">MMF94_00365</name>
</gene>
<feature type="region of interest" description="Disordered" evidence="1">
    <location>
        <begin position="833"/>
        <end position="863"/>
    </location>
</feature>
<sequence length="863" mass="94260">MPEPTSTALRPAASTDAGSNRSTFGPRRGSTVDVERKLADLLANIVSADQVPVDCHFFDNLGADSLLMAQFCARVRKRPDLPDVSMTDVYRHPTISSLATALTGATPDAVEKSVPTTADRATARLRAGPAKVLLCGTLQLVIFVAYSWGVEYVAEVGYEWISTGAGLVQVYVRAIAFGDVSILALCVLPIVMKWVLIGRWKPQEIQIWSLTYVRFWIVKTLIRANPLLLIIGGRSRSSTTSPILNFYLRALGAKIGPGVAIFTRTLPVCTDLLTIGQNTVIRKDSFVSCYRAQSGVIQTGPVTFGKDVFVGETSVIDIGVSMGDGAQLGHSSSLHTGQSVPAGESWHGSPARQTSVDYRVVNQVNGGRARSALFGVSQVVTTLVVAMPVMVGLVVLALAEIPELNRLLGPEPSAFMGLTLYHDILWASLVLFGGYLIIGLLVAGTLPRALNRLIKPDTIYPLYGFHYGIHKAIARMTNNRFLTMLFGDSSYIVHYLKWVGYDLSTVVQTGSNFGAELKHENPYLTTIGSGTMVADTLSIINADFSSNSFQLSRVSIGAHNFIGNIVTYPAQSRACDNCLIATKAMVPLDGPFREGIGLLGAPAFQIPRSVDRDTNVNHLGRAEQRHRLAAKNRHNIGTMALYLLVRWLYVIGILLLGSVATASSAHWEDQVATALFGVVTVLFTILYWVLVERLVMSFRDLQPRFCSIYDRAFWRHERYWKVPAQTWIQLFNGTPFKGMVWRMLGVKVGRRLFDDGLTMTERTLVTIGDDCTLNLTSNFQCHSQEDGAFKSDRSTIGDRVTLGINTFIHYGTNVGDGAVIEAHSFLMKGEEVPPGARWHGNPAAHHQDDRDMAGAAATVHAEG</sequence>
<feature type="transmembrane region" description="Helical" evidence="2">
    <location>
        <begin position="372"/>
        <end position="399"/>
    </location>
</feature>
<feature type="transmembrane region" description="Helical" evidence="2">
    <location>
        <begin position="641"/>
        <end position="665"/>
    </location>
</feature>
<dbReference type="InterPro" id="IPR011004">
    <property type="entry name" value="Trimer_LpxA-like_sf"/>
</dbReference>
<dbReference type="Proteomes" id="UP001299970">
    <property type="component" value="Unassembled WGS sequence"/>
</dbReference>
<dbReference type="Pfam" id="PF14602">
    <property type="entry name" value="Hexapep_2"/>
    <property type="match status" value="2"/>
</dbReference>
<dbReference type="PANTHER" id="PTHR43300">
    <property type="entry name" value="ACETYLTRANSFERASE"/>
    <property type="match status" value="1"/>
</dbReference>
<feature type="region of interest" description="Disordered" evidence="1">
    <location>
        <begin position="329"/>
        <end position="351"/>
    </location>
</feature>
<proteinExistence type="predicted"/>